<dbReference type="Proteomes" id="UP001162131">
    <property type="component" value="Unassembled WGS sequence"/>
</dbReference>
<comment type="caution">
    <text evidence="1">The sequence shown here is derived from an EMBL/GenBank/DDBJ whole genome shotgun (WGS) entry which is preliminary data.</text>
</comment>
<evidence type="ECO:0000313" key="2">
    <source>
        <dbReference type="Proteomes" id="UP001162131"/>
    </source>
</evidence>
<dbReference type="EMBL" id="CAJZBQ010000062">
    <property type="protein sequence ID" value="CAG9335582.1"/>
    <property type="molecule type" value="Genomic_DNA"/>
</dbReference>
<evidence type="ECO:0000313" key="1">
    <source>
        <dbReference type="EMBL" id="CAG9335582.1"/>
    </source>
</evidence>
<organism evidence="1 2">
    <name type="scientific">Blepharisma stoltei</name>
    <dbReference type="NCBI Taxonomy" id="1481888"/>
    <lineage>
        <taxon>Eukaryota</taxon>
        <taxon>Sar</taxon>
        <taxon>Alveolata</taxon>
        <taxon>Ciliophora</taxon>
        <taxon>Postciliodesmatophora</taxon>
        <taxon>Heterotrichea</taxon>
        <taxon>Heterotrichida</taxon>
        <taxon>Blepharismidae</taxon>
        <taxon>Blepharisma</taxon>
    </lineage>
</organism>
<gene>
    <name evidence="1" type="ORF">BSTOLATCC_MIC64048</name>
</gene>
<reference evidence="1" key="1">
    <citation type="submission" date="2021-09" db="EMBL/GenBank/DDBJ databases">
        <authorList>
            <consortium name="AG Swart"/>
            <person name="Singh M."/>
            <person name="Singh A."/>
            <person name="Seah K."/>
            <person name="Emmerich C."/>
        </authorList>
    </citation>
    <scope>NUCLEOTIDE SEQUENCE</scope>
    <source>
        <strain evidence="1">ATCC30299</strain>
    </source>
</reference>
<accession>A0AAU9KDM6</accession>
<sequence length="79" mass="8984">MSISERSFSNGATKICHYSLDLNKLKNCIVNYENSLNPSQKNEEQRKAWKIQAPLGAKKGQSLKVQRELYFTHQKGAAD</sequence>
<keyword evidence="2" id="KW-1185">Reference proteome</keyword>
<name>A0AAU9KDM6_9CILI</name>
<proteinExistence type="predicted"/>
<dbReference type="AlphaFoldDB" id="A0AAU9KDM6"/>
<protein>
    <submittedName>
        <fullName evidence="1">Uncharacterized protein</fullName>
    </submittedName>
</protein>